<accession>A0A2W5UU00</accession>
<dbReference type="Pfam" id="PF06172">
    <property type="entry name" value="Cupin_5"/>
    <property type="match status" value="1"/>
</dbReference>
<dbReference type="RefSeq" id="WP_304281968.1">
    <property type="nucleotide sequence ID" value="NZ_QFQZ01000093.1"/>
</dbReference>
<dbReference type="CDD" id="cd06121">
    <property type="entry name" value="cupin_YML079wp"/>
    <property type="match status" value="1"/>
</dbReference>
<evidence type="ECO:0000313" key="2">
    <source>
        <dbReference type="EMBL" id="PZR31229.1"/>
    </source>
</evidence>
<dbReference type="Proteomes" id="UP000249393">
    <property type="component" value="Unassembled WGS sequence"/>
</dbReference>
<protein>
    <submittedName>
        <fullName evidence="2">Cupin</fullName>
    </submittedName>
</protein>
<evidence type="ECO:0000313" key="3">
    <source>
        <dbReference type="Proteomes" id="UP000249393"/>
    </source>
</evidence>
<dbReference type="InterPro" id="IPR014710">
    <property type="entry name" value="RmlC-like_jellyroll"/>
</dbReference>
<comment type="caution">
    <text evidence="2">The sequence shown here is derived from an EMBL/GenBank/DDBJ whole genome shotgun (WGS) entry which is preliminary data.</text>
</comment>
<dbReference type="InterPro" id="IPR011051">
    <property type="entry name" value="RmlC_Cupin_sf"/>
</dbReference>
<dbReference type="AlphaFoldDB" id="A0A2W5UU00"/>
<sequence length="160" mass="17410">MSSSVIEPHRAGGAISGDLGAKEIIRMLDLQPHPEGGWYRQTFQDEPGPDGRAKSTCIYFLLEADQVSVWHRVDAVETWHWYAGAPISISLSPPDGQGVSAYVLGPDLRAGCRPQVVVPTAWWQTAVSLGAWTLVGCTVAPGFRFEGFEMAPSDWTPTRA</sequence>
<dbReference type="InterPro" id="IPR039935">
    <property type="entry name" value="YML079W-like"/>
</dbReference>
<dbReference type="Gene3D" id="2.60.120.10">
    <property type="entry name" value="Jelly Rolls"/>
    <property type="match status" value="1"/>
</dbReference>
<dbReference type="InterPro" id="IPR009327">
    <property type="entry name" value="Cupin_DUF985"/>
</dbReference>
<proteinExistence type="predicted"/>
<evidence type="ECO:0000259" key="1">
    <source>
        <dbReference type="Pfam" id="PF06172"/>
    </source>
</evidence>
<gene>
    <name evidence="2" type="ORF">DI526_20230</name>
</gene>
<reference evidence="2 3" key="1">
    <citation type="submission" date="2017-08" db="EMBL/GenBank/DDBJ databases">
        <title>Infants hospitalized years apart are colonized by the same room-sourced microbial strains.</title>
        <authorList>
            <person name="Brooks B."/>
            <person name="Olm M.R."/>
            <person name="Firek B.A."/>
            <person name="Baker R."/>
            <person name="Thomas B.C."/>
            <person name="Morowitz M.J."/>
            <person name="Banfield J.F."/>
        </authorList>
    </citation>
    <scope>NUCLEOTIDE SEQUENCE [LARGE SCALE GENOMIC DNA]</scope>
    <source>
        <strain evidence="2">S2_003_000_R2_4</strain>
    </source>
</reference>
<dbReference type="EMBL" id="QFQZ01000093">
    <property type="protein sequence ID" value="PZR31229.1"/>
    <property type="molecule type" value="Genomic_DNA"/>
</dbReference>
<feature type="domain" description="DUF985" evidence="1">
    <location>
        <begin position="22"/>
        <end position="151"/>
    </location>
</feature>
<dbReference type="SUPFAM" id="SSF51182">
    <property type="entry name" value="RmlC-like cupins"/>
    <property type="match status" value="1"/>
</dbReference>
<name>A0A2W5UU00_9CAUL</name>
<dbReference type="PANTHER" id="PTHR33387">
    <property type="entry name" value="RMLC-LIKE JELLY ROLL FOLD PROTEIN"/>
    <property type="match status" value="1"/>
</dbReference>
<dbReference type="PANTHER" id="PTHR33387:SF3">
    <property type="entry name" value="DUF985 DOMAIN-CONTAINING PROTEIN"/>
    <property type="match status" value="1"/>
</dbReference>
<organism evidence="2 3">
    <name type="scientific">Caulobacter segnis</name>
    <dbReference type="NCBI Taxonomy" id="88688"/>
    <lineage>
        <taxon>Bacteria</taxon>
        <taxon>Pseudomonadati</taxon>
        <taxon>Pseudomonadota</taxon>
        <taxon>Alphaproteobacteria</taxon>
        <taxon>Caulobacterales</taxon>
        <taxon>Caulobacteraceae</taxon>
        <taxon>Caulobacter</taxon>
    </lineage>
</organism>